<sequence length="140" mass="15121">MIILDTNVLSECLRPAPEPQVLDWVARQPANLLFLTAITEAEILYGIAILDSGCRRDELARAAAAMFAEDFGGRILGFDTEAAPAYAAIAAERRRSGYPISQFDCQIAAIVKAHGAALATRNTRDFKACGIKLIDPWQGG</sequence>
<dbReference type="InterPro" id="IPR029060">
    <property type="entry name" value="PIN-like_dom_sf"/>
</dbReference>
<evidence type="ECO:0000259" key="9">
    <source>
        <dbReference type="Pfam" id="PF01850"/>
    </source>
</evidence>
<organism evidence="10">
    <name type="scientific">uncultured Sphingopyxis sp</name>
    <dbReference type="NCBI Taxonomy" id="310581"/>
    <lineage>
        <taxon>Bacteria</taxon>
        <taxon>Pseudomonadati</taxon>
        <taxon>Pseudomonadota</taxon>
        <taxon>Alphaproteobacteria</taxon>
        <taxon>Sphingomonadales</taxon>
        <taxon>Sphingomonadaceae</taxon>
        <taxon>Sphingopyxis</taxon>
        <taxon>environmental samples</taxon>
    </lineage>
</organism>
<comment type="function">
    <text evidence="8">Toxic component of a toxin-antitoxin (TA) system. An RNase.</text>
</comment>
<keyword evidence="5 8" id="KW-0378">Hydrolase</keyword>
<feature type="binding site" evidence="8">
    <location>
        <position position="5"/>
    </location>
    <ligand>
        <name>Mg(2+)</name>
        <dbReference type="ChEBI" id="CHEBI:18420"/>
    </ligand>
</feature>
<gene>
    <name evidence="10" type="primary">stbB</name>
    <name evidence="8" type="synonym">vapC</name>
    <name evidence="10" type="ORF">SPPYR_1676</name>
</gene>
<dbReference type="Pfam" id="PF01850">
    <property type="entry name" value="PIN"/>
    <property type="match status" value="1"/>
</dbReference>
<evidence type="ECO:0000256" key="6">
    <source>
        <dbReference type="ARBA" id="ARBA00022842"/>
    </source>
</evidence>
<accession>A0A1Y5PVS8</accession>
<dbReference type="HAMAP" id="MF_00265">
    <property type="entry name" value="VapC_Nob1"/>
    <property type="match status" value="1"/>
</dbReference>
<dbReference type="InterPro" id="IPR002716">
    <property type="entry name" value="PIN_dom"/>
</dbReference>
<evidence type="ECO:0000256" key="7">
    <source>
        <dbReference type="ARBA" id="ARBA00038093"/>
    </source>
</evidence>
<dbReference type="InterPro" id="IPR050556">
    <property type="entry name" value="Type_II_TA_system_RNase"/>
</dbReference>
<name>A0A1Y5PVS8_9SPHN</name>
<feature type="domain" description="PIN" evidence="9">
    <location>
        <begin position="2"/>
        <end position="127"/>
    </location>
</feature>
<reference evidence="10" key="1">
    <citation type="submission" date="2016-03" db="EMBL/GenBank/DDBJ databases">
        <authorList>
            <person name="Ploux O."/>
        </authorList>
    </citation>
    <scope>NUCLEOTIDE SEQUENCE</scope>
    <source>
        <strain evidence="10">UC10</strain>
    </source>
</reference>
<evidence type="ECO:0000313" key="10">
    <source>
        <dbReference type="EMBL" id="SBV32796.1"/>
    </source>
</evidence>
<keyword evidence="2 8" id="KW-1277">Toxin-antitoxin system</keyword>
<evidence type="ECO:0000256" key="3">
    <source>
        <dbReference type="ARBA" id="ARBA00022722"/>
    </source>
</evidence>
<dbReference type="GO" id="GO:0090729">
    <property type="term" value="F:toxin activity"/>
    <property type="evidence" value="ECO:0007669"/>
    <property type="project" value="UniProtKB-KW"/>
</dbReference>
<feature type="binding site" evidence="8">
    <location>
        <position position="104"/>
    </location>
    <ligand>
        <name>Mg(2+)</name>
        <dbReference type="ChEBI" id="CHEBI:18420"/>
    </ligand>
</feature>
<protein>
    <recommendedName>
        <fullName evidence="8">Ribonuclease VapC</fullName>
        <shortName evidence="8">RNase VapC</shortName>
        <ecNumber evidence="8">3.1.-.-</ecNumber>
    </recommendedName>
    <alternativeName>
        <fullName evidence="8">Toxin VapC</fullName>
    </alternativeName>
</protein>
<keyword evidence="8" id="KW-0800">Toxin</keyword>
<dbReference type="PANTHER" id="PTHR33653:SF1">
    <property type="entry name" value="RIBONUCLEASE VAPC2"/>
    <property type="match status" value="1"/>
</dbReference>
<dbReference type="CDD" id="cd18731">
    <property type="entry name" value="PIN_NgFitB-like"/>
    <property type="match status" value="1"/>
</dbReference>
<dbReference type="GO" id="GO:0016787">
    <property type="term" value="F:hydrolase activity"/>
    <property type="evidence" value="ECO:0007669"/>
    <property type="project" value="UniProtKB-KW"/>
</dbReference>
<evidence type="ECO:0000256" key="8">
    <source>
        <dbReference type="HAMAP-Rule" id="MF_00265"/>
    </source>
</evidence>
<dbReference type="GO" id="GO:0000287">
    <property type="term" value="F:magnesium ion binding"/>
    <property type="evidence" value="ECO:0007669"/>
    <property type="project" value="UniProtKB-UniRule"/>
</dbReference>
<keyword evidence="4 8" id="KW-0479">Metal-binding</keyword>
<evidence type="ECO:0000256" key="2">
    <source>
        <dbReference type="ARBA" id="ARBA00022649"/>
    </source>
</evidence>
<proteinExistence type="inferred from homology"/>
<dbReference type="KEGG" id="sphu:SPPYR_1676"/>
<dbReference type="Gene3D" id="3.40.50.1010">
    <property type="entry name" value="5'-nuclease"/>
    <property type="match status" value="1"/>
</dbReference>
<evidence type="ECO:0000256" key="1">
    <source>
        <dbReference type="ARBA" id="ARBA00001946"/>
    </source>
</evidence>
<dbReference type="RefSeq" id="WP_295326191.1">
    <property type="nucleotide sequence ID" value="NZ_LT598653.1"/>
</dbReference>
<dbReference type="PANTHER" id="PTHR33653">
    <property type="entry name" value="RIBONUCLEASE VAPC2"/>
    <property type="match status" value="1"/>
</dbReference>
<dbReference type="EC" id="3.1.-.-" evidence="8"/>
<dbReference type="EMBL" id="LT598653">
    <property type="protein sequence ID" value="SBV32796.1"/>
    <property type="molecule type" value="Genomic_DNA"/>
</dbReference>
<evidence type="ECO:0000256" key="4">
    <source>
        <dbReference type="ARBA" id="ARBA00022723"/>
    </source>
</evidence>
<evidence type="ECO:0000256" key="5">
    <source>
        <dbReference type="ARBA" id="ARBA00022801"/>
    </source>
</evidence>
<keyword evidence="3 8" id="KW-0540">Nuclease</keyword>
<comment type="cofactor">
    <cofactor evidence="1 8">
        <name>Mg(2+)</name>
        <dbReference type="ChEBI" id="CHEBI:18420"/>
    </cofactor>
</comment>
<comment type="similarity">
    <text evidence="7 8">Belongs to the PINc/VapC protein family.</text>
</comment>
<dbReference type="AlphaFoldDB" id="A0A1Y5PVS8"/>
<dbReference type="GO" id="GO:0004540">
    <property type="term" value="F:RNA nuclease activity"/>
    <property type="evidence" value="ECO:0007669"/>
    <property type="project" value="InterPro"/>
</dbReference>
<dbReference type="InterPro" id="IPR022907">
    <property type="entry name" value="VapC_family"/>
</dbReference>
<dbReference type="SUPFAM" id="SSF88723">
    <property type="entry name" value="PIN domain-like"/>
    <property type="match status" value="1"/>
</dbReference>
<keyword evidence="6 8" id="KW-0460">Magnesium</keyword>